<gene>
    <name evidence="1" type="ORF">SAMN04490201_1896</name>
</gene>
<dbReference type="Proteomes" id="UP000182058">
    <property type="component" value="Chromosome I"/>
</dbReference>
<organism evidence="1 2">
    <name type="scientific">Pseudomonas psychrophila</name>
    <dbReference type="NCBI Taxonomy" id="122355"/>
    <lineage>
        <taxon>Bacteria</taxon>
        <taxon>Pseudomonadati</taxon>
        <taxon>Pseudomonadota</taxon>
        <taxon>Gammaproteobacteria</taxon>
        <taxon>Pseudomonadales</taxon>
        <taxon>Pseudomonadaceae</taxon>
        <taxon>Pseudomonas</taxon>
    </lineage>
</organism>
<evidence type="ECO:0000313" key="2">
    <source>
        <dbReference type="Proteomes" id="UP000182058"/>
    </source>
</evidence>
<evidence type="ECO:0000313" key="1">
    <source>
        <dbReference type="EMBL" id="SDU47671.1"/>
    </source>
</evidence>
<protein>
    <submittedName>
        <fullName evidence="1">Uncharacterized protein</fullName>
    </submittedName>
</protein>
<name>A0ABY0VPY5_9PSED</name>
<reference evidence="1 2" key="1">
    <citation type="submission" date="2016-10" db="EMBL/GenBank/DDBJ databases">
        <authorList>
            <person name="Varghese N."/>
            <person name="Submissions S."/>
        </authorList>
    </citation>
    <scope>NUCLEOTIDE SEQUENCE [LARGE SCALE GENOMIC DNA]</scope>
    <source>
        <strain evidence="1 2">BS3667</strain>
    </source>
</reference>
<sequence>MLYPFVISNEAKALLLLDGASVLNFRAPHQRLLKFRIDSYQRTPFFNNWAPQKNHSVGAFLGNKYAYYLKELAF</sequence>
<dbReference type="EMBL" id="LT629795">
    <property type="protein sequence ID" value="SDU47671.1"/>
    <property type="molecule type" value="Genomic_DNA"/>
</dbReference>
<accession>A0ABY0VPY5</accession>
<proteinExistence type="predicted"/>
<keyword evidence="2" id="KW-1185">Reference proteome</keyword>